<accession>A0A542W065</accession>
<evidence type="ECO:0000256" key="2">
    <source>
        <dbReference type="ARBA" id="ARBA00022692"/>
    </source>
</evidence>
<feature type="region of interest" description="Disordered" evidence="5">
    <location>
        <begin position="1"/>
        <end position="24"/>
    </location>
</feature>
<feature type="domain" description="Translocation and assembly module TamB C-terminal" evidence="7">
    <location>
        <begin position="1085"/>
        <end position="1426"/>
    </location>
</feature>
<keyword evidence="3 6" id="KW-1133">Transmembrane helix</keyword>
<gene>
    <name evidence="8" type="ORF">FBY58_0526</name>
</gene>
<evidence type="ECO:0000256" key="1">
    <source>
        <dbReference type="ARBA" id="ARBA00004167"/>
    </source>
</evidence>
<dbReference type="GO" id="GO:0005886">
    <property type="term" value="C:plasma membrane"/>
    <property type="evidence" value="ECO:0007669"/>
    <property type="project" value="InterPro"/>
</dbReference>
<comment type="caution">
    <text evidence="8">The sequence shown here is derived from an EMBL/GenBank/DDBJ whole genome shotgun (WGS) entry which is preliminary data.</text>
</comment>
<evidence type="ECO:0000256" key="5">
    <source>
        <dbReference type="SAM" id="MobiDB-lite"/>
    </source>
</evidence>
<organism evidence="8 9">
    <name type="scientific">Zymomonas mobilis</name>
    <dbReference type="NCBI Taxonomy" id="542"/>
    <lineage>
        <taxon>Bacteria</taxon>
        <taxon>Pseudomonadati</taxon>
        <taxon>Pseudomonadota</taxon>
        <taxon>Alphaproteobacteria</taxon>
        <taxon>Sphingomonadales</taxon>
        <taxon>Zymomonadaceae</taxon>
        <taxon>Zymomonas</taxon>
    </lineage>
</organism>
<keyword evidence="2 6" id="KW-0812">Transmembrane</keyword>
<dbReference type="GO" id="GO:0097347">
    <property type="term" value="C:TAM protein secretion complex"/>
    <property type="evidence" value="ECO:0007669"/>
    <property type="project" value="TreeGrafter"/>
</dbReference>
<comment type="subcellular location">
    <subcellularLocation>
        <location evidence="1">Membrane</location>
        <topology evidence="1">Single-pass membrane protein</topology>
    </subcellularLocation>
</comment>
<evidence type="ECO:0000256" key="3">
    <source>
        <dbReference type="ARBA" id="ARBA00022989"/>
    </source>
</evidence>
<dbReference type="RefSeq" id="WP_141919356.1">
    <property type="nucleotide sequence ID" value="NZ_VFOF01000001.1"/>
</dbReference>
<evidence type="ECO:0000256" key="6">
    <source>
        <dbReference type="SAM" id="Phobius"/>
    </source>
</evidence>
<dbReference type="EMBL" id="VFOF01000001">
    <property type="protein sequence ID" value="TQL16971.1"/>
    <property type="molecule type" value="Genomic_DNA"/>
</dbReference>
<dbReference type="GO" id="GO:0009306">
    <property type="term" value="P:protein secretion"/>
    <property type="evidence" value="ECO:0007669"/>
    <property type="project" value="InterPro"/>
</dbReference>
<dbReference type="PANTHER" id="PTHR36985:SF1">
    <property type="entry name" value="TRANSLOCATION AND ASSEMBLY MODULE SUBUNIT TAMB"/>
    <property type="match status" value="1"/>
</dbReference>
<proteinExistence type="predicted"/>
<name>A0A542W065_ZYMMB</name>
<dbReference type="PANTHER" id="PTHR36985">
    <property type="entry name" value="TRANSLOCATION AND ASSEMBLY MODULE SUBUNIT TAMB"/>
    <property type="match status" value="1"/>
</dbReference>
<protein>
    <submittedName>
        <fullName evidence="8">Autotransporter secretion inner membrane protein TamB</fullName>
    </submittedName>
</protein>
<dbReference type="Proteomes" id="UP000316887">
    <property type="component" value="Unassembled WGS sequence"/>
</dbReference>
<dbReference type="Pfam" id="PF04357">
    <property type="entry name" value="TamB"/>
    <property type="match status" value="1"/>
</dbReference>
<feature type="transmembrane region" description="Helical" evidence="6">
    <location>
        <begin position="41"/>
        <end position="65"/>
    </location>
</feature>
<reference evidence="8 9" key="1">
    <citation type="submission" date="2019-06" db="EMBL/GenBank/DDBJ databases">
        <title>Genome sequencing of Zymomonas mobilis strains for genetic engineering and biofuel applications.</title>
        <authorList>
            <person name="Teravest M."/>
        </authorList>
    </citation>
    <scope>NUCLEOTIDE SEQUENCE [LARGE SCALE GENOMIC DNA]</scope>
    <source>
        <strain evidence="8 9">AN0101</strain>
    </source>
</reference>
<keyword evidence="4 6" id="KW-0472">Membrane</keyword>
<evidence type="ECO:0000313" key="8">
    <source>
        <dbReference type="EMBL" id="TQL16971.1"/>
    </source>
</evidence>
<evidence type="ECO:0000256" key="4">
    <source>
        <dbReference type="ARBA" id="ARBA00023136"/>
    </source>
</evidence>
<dbReference type="OrthoDB" id="7784409at2"/>
<evidence type="ECO:0000259" key="7">
    <source>
        <dbReference type="Pfam" id="PF04357"/>
    </source>
</evidence>
<evidence type="ECO:0000313" key="9">
    <source>
        <dbReference type="Proteomes" id="UP000316887"/>
    </source>
</evidence>
<dbReference type="InterPro" id="IPR007452">
    <property type="entry name" value="TamB_C"/>
</dbReference>
<sequence length="1426" mass="157026">MAQNQDMPPAPNEETADQMAGKGNRITLNKKTGRSFPKARLLWRFIILPLLIFIIVIPSAFLLFLDSSIGHRLIVDEIKKQRLATGLHFSIDHIDGSIWHKMHIDRLRFYDLDGVFLEIPTLTLDWQLWDLWKRHWDIQNLQASSARLWRLPHLRSQGKPFRLPNNYIKIDNLVITHLEVIPQNTSAEKQQKPLIPVMNIMGHALSTAGQLKADLTITSTLKDNFHFLADINPEKNRFDLRADLTAPEKGVIADLAGFKKTLTANLNGKGQWQNWQGHIHALLDNSVLADISLQQNTGHWHIVGMAALSRLAQPKTARLLGSETHIKTDFYQQNHAIDGQIQLLSPTLDIKAKGSIDFGKGFYHSVVIETILRQTKAIDSKMEGEHITLSNHLDGSFEKGRLTYQLKAVWLSFGKEHYEDAVLEGETLLSDGVSRIPLKLTVKHISHTDHTTEDLTRDLVVNGFFHISDNHLICEKTTLSSHFLRGQGSLNINLKDGSYQVHVQPHIDRYPIPEFALLNIEGDINAEHRTGIDGVKSTGHLKAWTENFENAFLKGLMEGAPTLNLDFIRNTDGNTDFQKIILQSPALQLTAQGRRDNSTGNPLHLIGSGNQRSYGPLKLKLDGDIAHPHVDLQLDHPVDSLGLKTVSLTLEPTNKGYDWHSNGSSPLGAFKGLGRIDILPHQPTLIHVQNLDVSASRLAGDLTSVGRGFNGQLQSSGAMTGKVDFQLPAHPDMNNQQQIKIDLASNNGRLGGIFESTVRHGAITAHIQLGQNSSIVDGILSGEDIKGRLFDIGQLKGYFHLDRDDGVFHLVASGNRGQPFTLDSLVHLSRDHFSIEGQGSIAHIGLHLDKAAEITKDKEGGFRLDESRIQIVGGGSAKLKGYLGNNKTEGSVTLEKIPLSLMDVFRPGLGLGGYAHGQITWQQDQVTALNGMVNLTLRGLTRSGIFLSSRPVDAGIAAILNPEKLALRAVIQDNNQIVGRAQVEWLKERNLTPTIAQFRQMPMRAQIRFKGASETLWRLLGIDNIDLSGGLAFFTDINGSINHPIMTGKLAMNQGRLEGATTGLTIDQVQLQGNFADTSLIINHFSGDTSNKGRVDGKATVDFAAAQGIGLAIHMRAEDAVLINRDDFKATVSGDLALDSEGDGGRISGDIQIKRANYQLGKTSNASIPRLPIREINQIEENPVSQTPPKAWVLDLKTHAHNRLNVTGMGLDSEWRAELDIGGSVDNPSIRGRTDLIRGNYDFAGRRFTIDRGNIRFQGEVPVEPALDLTARATLNSTDATIHVTGTALKPEINFTSNPAMPEDELLAQLLFGSSLTNLSAPEALQLASALNQLRHGGANVDPINNVRKLARLDRLRITSSSQNSQKTAVAAGKYIGRHTYVEVETDGQGYSLTSVQFQINRWLSLLSSVSTLGRSSGNIRISKDY</sequence>